<gene>
    <name evidence="1" type="ORF">D5086_014589</name>
</gene>
<dbReference type="Proteomes" id="UP000309997">
    <property type="component" value="Unassembled WGS sequence"/>
</dbReference>
<accession>A0ACC4BXX8</accession>
<name>A0ACC4BXX8_POPAL</name>
<sequence length="68" mass="7975">MSRELWKEKVLDHMTESWEFLHSHSSSARPRKTVVIGHGKDNNKEKHHRGGKKEELSHLNYSRNAGVR</sequence>
<reference evidence="1 2" key="1">
    <citation type="journal article" date="2024" name="Plant Biotechnol. J.">
        <title>Genome and CRISPR/Cas9 system of a widespread forest tree (Populus alba) in the world.</title>
        <authorList>
            <person name="Liu Y.J."/>
            <person name="Jiang P.F."/>
            <person name="Han X.M."/>
            <person name="Li X.Y."/>
            <person name="Wang H.M."/>
            <person name="Wang Y.J."/>
            <person name="Wang X.X."/>
            <person name="Zeng Q.Y."/>
        </authorList>
    </citation>
    <scope>NUCLEOTIDE SEQUENCE [LARGE SCALE GENOMIC DNA]</scope>
    <source>
        <strain evidence="2">cv. PAL-ZL1</strain>
    </source>
</reference>
<comment type="caution">
    <text evidence="1">The sequence shown here is derived from an EMBL/GenBank/DDBJ whole genome shotgun (WGS) entry which is preliminary data.</text>
</comment>
<evidence type="ECO:0000313" key="2">
    <source>
        <dbReference type="Proteomes" id="UP000309997"/>
    </source>
</evidence>
<keyword evidence="2" id="KW-1185">Reference proteome</keyword>
<proteinExistence type="predicted"/>
<protein>
    <submittedName>
        <fullName evidence="1">Uncharacterized protein</fullName>
    </submittedName>
</protein>
<organism evidence="1 2">
    <name type="scientific">Populus alba</name>
    <name type="common">White poplar</name>
    <dbReference type="NCBI Taxonomy" id="43335"/>
    <lineage>
        <taxon>Eukaryota</taxon>
        <taxon>Viridiplantae</taxon>
        <taxon>Streptophyta</taxon>
        <taxon>Embryophyta</taxon>
        <taxon>Tracheophyta</taxon>
        <taxon>Spermatophyta</taxon>
        <taxon>Magnoliopsida</taxon>
        <taxon>eudicotyledons</taxon>
        <taxon>Gunneridae</taxon>
        <taxon>Pentapetalae</taxon>
        <taxon>rosids</taxon>
        <taxon>fabids</taxon>
        <taxon>Malpighiales</taxon>
        <taxon>Salicaceae</taxon>
        <taxon>Saliceae</taxon>
        <taxon>Populus</taxon>
    </lineage>
</organism>
<dbReference type="EMBL" id="RCHU02000007">
    <property type="protein sequence ID" value="KAL3583528.1"/>
    <property type="molecule type" value="Genomic_DNA"/>
</dbReference>
<evidence type="ECO:0000313" key="1">
    <source>
        <dbReference type="EMBL" id="KAL3583528.1"/>
    </source>
</evidence>